<reference evidence="1 2" key="1">
    <citation type="submission" date="2021-03" db="EMBL/GenBank/DDBJ databases">
        <title>Genomic Encyclopedia of Type Strains, Phase IV (KMG-IV): sequencing the most valuable type-strain genomes for metagenomic binning, comparative biology and taxonomic classification.</title>
        <authorList>
            <person name="Goeker M."/>
        </authorList>
    </citation>
    <scope>NUCLEOTIDE SEQUENCE [LARGE SCALE GENOMIC DNA]</scope>
    <source>
        <strain evidence="1 2">DSM 21600</strain>
    </source>
</reference>
<organism evidence="1 2">
    <name type="scientific">Rhizobium halophytocola</name>
    <dbReference type="NCBI Taxonomy" id="735519"/>
    <lineage>
        <taxon>Bacteria</taxon>
        <taxon>Pseudomonadati</taxon>
        <taxon>Pseudomonadota</taxon>
        <taxon>Alphaproteobacteria</taxon>
        <taxon>Hyphomicrobiales</taxon>
        <taxon>Rhizobiaceae</taxon>
        <taxon>Rhizobium/Agrobacterium group</taxon>
        <taxon>Rhizobium</taxon>
    </lineage>
</organism>
<dbReference type="Proteomes" id="UP000759443">
    <property type="component" value="Unassembled WGS sequence"/>
</dbReference>
<name>A0ABS4E5F3_9HYPH</name>
<gene>
    <name evidence="1" type="ORF">J2Z17_004643</name>
</gene>
<keyword evidence="2" id="KW-1185">Reference proteome</keyword>
<evidence type="ECO:0000313" key="2">
    <source>
        <dbReference type="Proteomes" id="UP000759443"/>
    </source>
</evidence>
<evidence type="ECO:0000313" key="1">
    <source>
        <dbReference type="EMBL" id="MBP1853184.1"/>
    </source>
</evidence>
<proteinExistence type="predicted"/>
<dbReference type="RefSeq" id="WP_209948764.1">
    <property type="nucleotide sequence ID" value="NZ_JAGGJU010000015.1"/>
</dbReference>
<protein>
    <submittedName>
        <fullName evidence="1">Uncharacterized protein</fullName>
    </submittedName>
</protein>
<accession>A0ABS4E5F3</accession>
<comment type="caution">
    <text evidence="1">The sequence shown here is derived from an EMBL/GenBank/DDBJ whole genome shotgun (WGS) entry which is preliminary data.</text>
</comment>
<dbReference type="EMBL" id="JAGGJU010000015">
    <property type="protein sequence ID" value="MBP1853184.1"/>
    <property type="molecule type" value="Genomic_DNA"/>
</dbReference>
<sequence length="96" mass="10448">MYEMIAALVAARPDPVTDHLPAAEDAFYESFSTRPPGQDGLRSSRWFRRSLQRMHAVFGTLRRNAASRGISATEVPLGLSCPREPCSAKGSGIVAE</sequence>